<dbReference type="InterPro" id="IPR020845">
    <property type="entry name" value="AMP-binding_CS"/>
</dbReference>
<dbReference type="PANTHER" id="PTHR43201">
    <property type="entry name" value="ACYL-COA SYNTHETASE"/>
    <property type="match status" value="1"/>
</dbReference>
<dbReference type="RefSeq" id="WP_110461608.1">
    <property type="nucleotide sequence ID" value="NZ_QKMR01000007.1"/>
</dbReference>
<dbReference type="PROSITE" id="PS00455">
    <property type="entry name" value="AMP_BINDING"/>
    <property type="match status" value="1"/>
</dbReference>
<evidence type="ECO:0000313" key="6">
    <source>
        <dbReference type="Proteomes" id="UP000248132"/>
    </source>
</evidence>
<keyword evidence="6" id="KW-1185">Reference proteome</keyword>
<dbReference type="PANTHER" id="PTHR43201:SF5">
    <property type="entry name" value="MEDIUM-CHAIN ACYL-COA LIGASE ACSF2, MITOCHONDRIAL"/>
    <property type="match status" value="1"/>
</dbReference>
<protein>
    <submittedName>
        <fullName evidence="5">Fatty-acyl-CoA synthase/long-chain acyl-CoA synthetase</fullName>
    </submittedName>
</protein>
<evidence type="ECO:0000256" key="2">
    <source>
        <dbReference type="ARBA" id="ARBA00022598"/>
    </source>
</evidence>
<proteinExistence type="inferred from homology"/>
<comment type="caution">
    <text evidence="5">The sequence shown here is derived from an EMBL/GenBank/DDBJ whole genome shotgun (WGS) entry which is preliminary data.</text>
</comment>
<dbReference type="InterPro" id="IPR025110">
    <property type="entry name" value="AMP-bd_C"/>
</dbReference>
<dbReference type="InterPro" id="IPR045851">
    <property type="entry name" value="AMP-bd_C_sf"/>
</dbReference>
<dbReference type="EMBL" id="QKMR01000007">
    <property type="protein sequence ID" value="PYG88227.1"/>
    <property type="molecule type" value="Genomic_DNA"/>
</dbReference>
<evidence type="ECO:0000256" key="1">
    <source>
        <dbReference type="ARBA" id="ARBA00006432"/>
    </source>
</evidence>
<organism evidence="5 6">
    <name type="scientific">Ruminiclostridium sufflavum DSM 19573</name>
    <dbReference type="NCBI Taxonomy" id="1121337"/>
    <lineage>
        <taxon>Bacteria</taxon>
        <taxon>Bacillati</taxon>
        <taxon>Bacillota</taxon>
        <taxon>Clostridia</taxon>
        <taxon>Eubacteriales</taxon>
        <taxon>Oscillospiraceae</taxon>
        <taxon>Ruminiclostridium</taxon>
    </lineage>
</organism>
<feature type="domain" description="AMP-binding enzyme C-terminal" evidence="4">
    <location>
        <begin position="411"/>
        <end position="486"/>
    </location>
</feature>
<gene>
    <name evidence="5" type="ORF">LY28_01567</name>
</gene>
<feature type="domain" description="AMP-dependent synthetase/ligase" evidence="3">
    <location>
        <begin position="11"/>
        <end position="361"/>
    </location>
</feature>
<keyword evidence="2" id="KW-0436">Ligase</keyword>
<dbReference type="Gene3D" id="3.30.300.30">
    <property type="match status" value="1"/>
</dbReference>
<dbReference type="Proteomes" id="UP000248132">
    <property type="component" value="Unassembled WGS sequence"/>
</dbReference>
<dbReference type="Pfam" id="PF00501">
    <property type="entry name" value="AMP-binding"/>
    <property type="match status" value="1"/>
</dbReference>
<sequence length="505" mass="57216">MDYSPWGLFSDSYKKFPNNFMLVFENSQFTYTQIMERVIETSGFIDNMNFRIGGIFLPNCPQFIIYLLALNRQNKLTVPLSYQLKGESLCERINYADIEFLVTDNNGFNEIRKIKDRLQIKYIVVLQDSAEAQVHTYETEKVINESIKEGTFGICFTGGSTSEPKGVVLSNFAVSGNALAVAEVLQFTDEDRFLMARPLTQAGPIASDLLMAISCGACVILLNDLYHPAIFLKTVQDLRPTTTYLVRTMLVQILEYPFIDRFDISSVKRIILGAMITPESVFLKTKEKFSNVSVYNAYGLSEAAVRVSFACNEEVLRYPGTVGRPIKGCDMTIYRDDGTVCDTGEIGEIFVHTDYIMDGYYKYPDKTLQAVTDKGLRTKDKGYKNEQGLYFIVGRTDDLIIQGGNNVYPIEIEQILLMNPLIKEAVVLGIDDEKLGQKIVAMVRVADGKSVSVQDLYRWCRANLEDRKIPREIAIVENIPRNEMGKLNKNVLKSFYENEIQNRGN</sequence>
<dbReference type="SUPFAM" id="SSF56801">
    <property type="entry name" value="Acetyl-CoA synthetase-like"/>
    <property type="match status" value="1"/>
</dbReference>
<dbReference type="InterPro" id="IPR000873">
    <property type="entry name" value="AMP-dep_synth/lig_dom"/>
</dbReference>
<reference evidence="5 6" key="1">
    <citation type="submission" date="2018-06" db="EMBL/GenBank/DDBJ databases">
        <title>Genomic Encyclopedia of Type Strains, Phase I: the one thousand microbial genomes (KMG-I) project.</title>
        <authorList>
            <person name="Kyrpides N."/>
        </authorList>
    </citation>
    <scope>NUCLEOTIDE SEQUENCE [LARGE SCALE GENOMIC DNA]</scope>
    <source>
        <strain evidence="5 6">DSM 19573</strain>
    </source>
</reference>
<evidence type="ECO:0000259" key="4">
    <source>
        <dbReference type="Pfam" id="PF13193"/>
    </source>
</evidence>
<evidence type="ECO:0000259" key="3">
    <source>
        <dbReference type="Pfam" id="PF00501"/>
    </source>
</evidence>
<accession>A0A318XLM2</accession>
<dbReference type="CDD" id="cd04433">
    <property type="entry name" value="AFD_class_I"/>
    <property type="match status" value="1"/>
</dbReference>
<dbReference type="Gene3D" id="3.40.50.12780">
    <property type="entry name" value="N-terminal domain of ligase-like"/>
    <property type="match status" value="1"/>
</dbReference>
<dbReference type="InterPro" id="IPR042099">
    <property type="entry name" value="ANL_N_sf"/>
</dbReference>
<dbReference type="AlphaFoldDB" id="A0A318XLM2"/>
<dbReference type="GO" id="GO:0006631">
    <property type="term" value="P:fatty acid metabolic process"/>
    <property type="evidence" value="ECO:0007669"/>
    <property type="project" value="TreeGrafter"/>
</dbReference>
<name>A0A318XLM2_9FIRM</name>
<dbReference type="Pfam" id="PF13193">
    <property type="entry name" value="AMP-binding_C"/>
    <property type="match status" value="1"/>
</dbReference>
<evidence type="ECO:0000313" key="5">
    <source>
        <dbReference type="EMBL" id="PYG88227.1"/>
    </source>
</evidence>
<dbReference type="GO" id="GO:0031956">
    <property type="term" value="F:medium-chain fatty acid-CoA ligase activity"/>
    <property type="evidence" value="ECO:0007669"/>
    <property type="project" value="TreeGrafter"/>
</dbReference>
<comment type="similarity">
    <text evidence="1">Belongs to the ATP-dependent AMP-binding enzyme family.</text>
</comment>
<dbReference type="OrthoDB" id="9778383at2"/>